<keyword evidence="1" id="KW-0067">ATP-binding</keyword>
<dbReference type="EMBL" id="CP034413">
    <property type="protein sequence ID" value="QCI59031.1"/>
    <property type="molecule type" value="Genomic_DNA"/>
</dbReference>
<dbReference type="InterPro" id="IPR027417">
    <property type="entry name" value="P-loop_NTPase"/>
</dbReference>
<dbReference type="KEGG" id="obj:EIO64_07200"/>
<dbReference type="AlphaFoldDB" id="A0A4D7AN84"/>
<dbReference type="Proteomes" id="UP000298642">
    <property type="component" value="Chromosome"/>
</dbReference>
<dbReference type="Gene3D" id="3.40.50.300">
    <property type="entry name" value="P-loop containing nucleotide triphosphate hydrolases"/>
    <property type="match status" value="1"/>
</dbReference>
<reference evidence="2" key="1">
    <citation type="submission" date="2018-12" db="EMBL/GenBank/DDBJ databases">
        <title>Dusodibacter welbiota gen. nov., sp. nov., isolated from human faeces and emended description of the Oscillibacter genus.</title>
        <authorList>
            <person name="Le Roy T."/>
            <person name="Van der Smissen P."/>
            <person name="Delzenne N."/>
            <person name="Muccioli G."/>
            <person name="Collet J.F."/>
            <person name="Cani P.D."/>
        </authorList>
    </citation>
    <scope>NUCLEOTIDE SEQUENCE [LARGE SCALE GENOMIC DNA]</scope>
    <source>
        <strain evidence="2">J115</strain>
    </source>
</reference>
<dbReference type="RefSeq" id="WP_136891075.1">
    <property type="nucleotide sequence ID" value="NZ_CP034413.3"/>
</dbReference>
<dbReference type="SUPFAM" id="SSF52540">
    <property type="entry name" value="P-loop containing nucleoside triphosphate hydrolases"/>
    <property type="match status" value="1"/>
</dbReference>
<accession>A0A4D7AN84</accession>
<sequence>MVLLITGASHTGKTLLAQRLLQTYRCPCLSMDLLKMGLIRSGNTRLTPEDDQELESYLWPIVREIIKTAIENRQDLIVEGCYVPPRWSQDFTPSYLREIRFCCLVMTKAYIETHFADIQKYACAAERRIDDSTCTKETLLLDNAHYQQMCETWGYPCILIDQAYEVDIPL</sequence>
<name>A0A4D7AN84_9FIRM</name>
<keyword evidence="2" id="KW-1185">Reference proteome</keyword>
<evidence type="ECO:0000313" key="1">
    <source>
        <dbReference type="EMBL" id="QCI59031.1"/>
    </source>
</evidence>
<protein>
    <submittedName>
        <fullName evidence="1">ATP-binding protein</fullName>
    </submittedName>
</protein>
<organism evidence="1 2">
    <name type="scientific">Dysosmobacter welbionis</name>
    <dbReference type="NCBI Taxonomy" id="2093857"/>
    <lineage>
        <taxon>Bacteria</taxon>
        <taxon>Bacillati</taxon>
        <taxon>Bacillota</taxon>
        <taxon>Clostridia</taxon>
        <taxon>Eubacteriales</taxon>
        <taxon>Oscillospiraceae</taxon>
        <taxon>Dysosmobacter</taxon>
    </lineage>
</organism>
<evidence type="ECO:0000313" key="2">
    <source>
        <dbReference type="Proteomes" id="UP000298642"/>
    </source>
</evidence>
<proteinExistence type="predicted"/>
<dbReference type="GO" id="GO:0005524">
    <property type="term" value="F:ATP binding"/>
    <property type="evidence" value="ECO:0007669"/>
    <property type="project" value="UniProtKB-KW"/>
</dbReference>
<gene>
    <name evidence="1" type="ORF">EIO64_07200</name>
</gene>
<keyword evidence="1" id="KW-0547">Nucleotide-binding</keyword>